<evidence type="ECO:0000256" key="12">
    <source>
        <dbReference type="RuleBase" id="RU362094"/>
    </source>
</evidence>
<dbReference type="Pfam" id="PF16898">
    <property type="entry name" value="TOPRIM_C"/>
    <property type="match status" value="1"/>
</dbReference>
<dbReference type="Gene3D" id="3.40.50.670">
    <property type="match status" value="2"/>
</dbReference>
<dbReference type="GO" id="GO:0000712">
    <property type="term" value="P:resolution of meiotic recombination intermediates"/>
    <property type="evidence" value="ECO:0007669"/>
    <property type="project" value="TreeGrafter"/>
</dbReference>
<protein>
    <recommendedName>
        <fullName evidence="12">DNA topoisomerase 2</fullName>
        <ecNumber evidence="12">5.6.2.2</ecNumber>
    </recommendedName>
</protein>
<dbReference type="Pfam" id="PF02518">
    <property type="entry name" value="HATPase_c"/>
    <property type="match status" value="1"/>
</dbReference>
<comment type="catalytic activity">
    <reaction evidence="1 12">
        <text>ATP-dependent breakage, passage and rejoining of double-stranded DNA.</text>
        <dbReference type="EC" id="5.6.2.2"/>
    </reaction>
</comment>
<dbReference type="InterPro" id="IPR001241">
    <property type="entry name" value="Topo_IIA"/>
</dbReference>
<evidence type="ECO:0000256" key="11">
    <source>
        <dbReference type="ARBA" id="ARBA00023235"/>
    </source>
</evidence>
<keyword evidence="7 12" id="KW-0067">ATP-binding</keyword>
<organism evidence="15 16">
    <name type="scientific">Haematococcus lacustris</name>
    <name type="common">Green alga</name>
    <name type="synonym">Haematococcus pluvialis</name>
    <dbReference type="NCBI Taxonomy" id="44745"/>
    <lineage>
        <taxon>Eukaryota</taxon>
        <taxon>Viridiplantae</taxon>
        <taxon>Chlorophyta</taxon>
        <taxon>core chlorophytes</taxon>
        <taxon>Chlorophyceae</taxon>
        <taxon>CS clade</taxon>
        <taxon>Chlamydomonadales</taxon>
        <taxon>Haematococcaceae</taxon>
        <taxon>Haematococcus</taxon>
    </lineage>
</organism>
<dbReference type="EMBL" id="BLLF01001294">
    <property type="protein sequence ID" value="GFH18390.1"/>
    <property type="molecule type" value="Genomic_DNA"/>
</dbReference>
<dbReference type="PRINTS" id="PR00418">
    <property type="entry name" value="TPI2FAMILY"/>
</dbReference>
<dbReference type="EC" id="5.6.2.2" evidence="12"/>
<keyword evidence="9 12" id="KW-0799">Topoisomerase</keyword>
<dbReference type="PROSITE" id="PS00177">
    <property type="entry name" value="TOPOISOMERASE_II"/>
    <property type="match status" value="1"/>
</dbReference>
<keyword evidence="5" id="KW-0479">Metal-binding</keyword>
<dbReference type="Pfam" id="PF00521">
    <property type="entry name" value="DNA_topoisoIV"/>
    <property type="match status" value="1"/>
</dbReference>
<gene>
    <name evidence="15" type="ORF">HaLaN_15188</name>
</gene>
<dbReference type="FunFam" id="3.30.565.10:FF:000004">
    <property type="entry name" value="DNA topoisomerase 2"/>
    <property type="match status" value="1"/>
</dbReference>
<reference evidence="15 16" key="1">
    <citation type="submission" date="2020-02" db="EMBL/GenBank/DDBJ databases">
        <title>Draft genome sequence of Haematococcus lacustris strain NIES-144.</title>
        <authorList>
            <person name="Morimoto D."/>
            <person name="Nakagawa S."/>
            <person name="Yoshida T."/>
            <person name="Sawayama S."/>
        </authorList>
    </citation>
    <scope>NUCLEOTIDE SEQUENCE [LARGE SCALE GENOMIC DNA]</scope>
    <source>
        <strain evidence="15 16">NIES-144</strain>
    </source>
</reference>
<evidence type="ECO:0000256" key="7">
    <source>
        <dbReference type="ARBA" id="ARBA00022840"/>
    </source>
</evidence>
<dbReference type="Gene3D" id="3.90.199.10">
    <property type="entry name" value="Topoisomerase II, domain 5"/>
    <property type="match status" value="1"/>
</dbReference>
<sequence>MDDIHDQDEYGRVPSPQPLKVRREVNEPHARIRAKLAAAKKNDVGPPVVQGPGGKAIEEIYQKKSQLEHILLRPDTYIGSTEKQQQQLWVHDGQRMVNQTVSFVPGLYKIFDEILVNASDNKVRDPTMDTLKVQIDAATNTIQVWNNGNGIPVEMHKEEKVYVPELIFGHLLTSSNYDDNEKKVTGGRNGYGAKLANIFSTEFILETCDGQRLKRYKQVFRTNMTKKDEPRITTCKAGDNWTSVTFKPDLAKFGMEVLEEDSVALMRKRVYDMAGILGKTCKVYLNGERLGVKSFSEYVDLYLGPKEGGAARVYERVTDRWEMVVSPTDGQFQQVSFVNSICTIKGGTHVNYIVDQITKALVEKINKKNKQANVKPFMVCWQRLVCLPPCCALCHVLRDTCGGADCAVQTKENLTLRASSFGSKCELPALMIDRIAKSGVVASILQFATFKNNKELKKSDGAKRQRLLGIPKLDDANDAGGRNSAHCTLILTEGDSAKTLAISGLSVVGRDHYGVFPLRGKLLNVRDASAAQISGNAEIQNLKQILGLQHGKVYEDAKSLRYGHLMIMTDQDHDGSHIKGLIMNFLHTFYPSLLKLPGFLLERCAVLCCTSKAGHGARADHRPSKASSAWSSTPCLSMRRGRITWHQLQAGASSTIRWPHNNTCRGCLPAIHHLQHHSDDDMHCLTCQPGIASWPCCLLGLGTSTREEAREYFAAIDQHRKEFVWEGDNDSSALEMAFSKKRVEERKEWLSNFVPGTYLDNSARTIGYTDFIHKELILFSRADLERSIPCMVDGLKPGQRKILFACFKRNLKSDIKASPREPLPPLLLHPVASHETHAPTLTPYMFWVGLPCCRRWFSSPVMFLSTQPTTTARPRCPPPL</sequence>
<dbReference type="AlphaFoldDB" id="A0A699ZAF1"/>
<evidence type="ECO:0000256" key="5">
    <source>
        <dbReference type="ARBA" id="ARBA00022723"/>
    </source>
</evidence>
<dbReference type="Gene3D" id="3.30.565.10">
    <property type="entry name" value="Histidine kinase-like ATPase, C-terminal domain"/>
    <property type="match status" value="1"/>
</dbReference>
<comment type="caution">
    <text evidence="15">The sequence shown here is derived from an EMBL/GenBank/DDBJ whole genome shotgun (WGS) entry which is preliminary data.</text>
</comment>
<accession>A0A699ZAF1</accession>
<evidence type="ECO:0000313" key="16">
    <source>
        <dbReference type="Proteomes" id="UP000485058"/>
    </source>
</evidence>
<dbReference type="PROSITE" id="PS50880">
    <property type="entry name" value="TOPRIM"/>
    <property type="match status" value="1"/>
</dbReference>
<dbReference type="CDD" id="cd16930">
    <property type="entry name" value="HATPase_TopII-like"/>
    <property type="match status" value="1"/>
</dbReference>
<keyword evidence="11 12" id="KW-0413">Isomerase</keyword>
<keyword evidence="6 12" id="KW-0547">Nucleotide-binding</keyword>
<dbReference type="InterPro" id="IPR020568">
    <property type="entry name" value="Ribosomal_Su5_D2-typ_SF"/>
</dbReference>
<proteinExistence type="inferred from homology"/>
<comment type="cofactor">
    <cofactor evidence="2">
        <name>Ca(2+)</name>
        <dbReference type="ChEBI" id="CHEBI:29108"/>
    </cofactor>
</comment>
<dbReference type="InterPro" id="IPR034157">
    <property type="entry name" value="TOPRIM_TopoII"/>
</dbReference>
<dbReference type="PANTHER" id="PTHR10169">
    <property type="entry name" value="DNA TOPOISOMERASE/GYRASE"/>
    <property type="match status" value="1"/>
</dbReference>
<dbReference type="InterPro" id="IPR003594">
    <property type="entry name" value="HATPase_dom"/>
</dbReference>
<dbReference type="CDD" id="cd03365">
    <property type="entry name" value="TOPRIM_TopoIIA"/>
    <property type="match status" value="1"/>
</dbReference>
<dbReference type="GO" id="GO:0046872">
    <property type="term" value="F:metal ion binding"/>
    <property type="evidence" value="ECO:0007669"/>
    <property type="project" value="UniProtKB-KW"/>
</dbReference>
<dbReference type="InterPro" id="IPR031660">
    <property type="entry name" value="TOPRIM_C"/>
</dbReference>
<dbReference type="GO" id="GO:0006265">
    <property type="term" value="P:DNA topological change"/>
    <property type="evidence" value="ECO:0007669"/>
    <property type="project" value="UniProtKB-UniRule"/>
</dbReference>
<dbReference type="Pfam" id="PF00204">
    <property type="entry name" value="DNA_gyraseB"/>
    <property type="match status" value="1"/>
</dbReference>
<dbReference type="InterPro" id="IPR018522">
    <property type="entry name" value="TopoIIA_CS"/>
</dbReference>
<dbReference type="GO" id="GO:0003677">
    <property type="term" value="F:DNA binding"/>
    <property type="evidence" value="ECO:0007669"/>
    <property type="project" value="UniProtKB-UniRule"/>
</dbReference>
<evidence type="ECO:0000256" key="3">
    <source>
        <dbReference type="ARBA" id="ARBA00001946"/>
    </source>
</evidence>
<comment type="subunit">
    <text evidence="12">Homodimer.</text>
</comment>
<feature type="region of interest" description="Disordered" evidence="13">
    <location>
        <begin position="1"/>
        <end position="27"/>
    </location>
</feature>
<dbReference type="InterPro" id="IPR013506">
    <property type="entry name" value="Topo_IIA_bsu_dom2"/>
</dbReference>
<dbReference type="Pfam" id="PF01751">
    <property type="entry name" value="Toprim"/>
    <property type="match status" value="1"/>
</dbReference>
<feature type="domain" description="Toprim" evidence="14">
    <location>
        <begin position="487"/>
        <end position="601"/>
    </location>
</feature>
<dbReference type="InterPro" id="IPR013759">
    <property type="entry name" value="Topo_IIA_B_C"/>
</dbReference>
<dbReference type="GO" id="GO:0005634">
    <property type="term" value="C:nucleus"/>
    <property type="evidence" value="ECO:0007669"/>
    <property type="project" value="TreeGrafter"/>
</dbReference>
<dbReference type="GO" id="GO:0003918">
    <property type="term" value="F:DNA topoisomerase type II (double strand cut, ATP-hydrolyzing) activity"/>
    <property type="evidence" value="ECO:0007669"/>
    <property type="project" value="UniProtKB-UniRule"/>
</dbReference>
<dbReference type="InterPro" id="IPR036890">
    <property type="entry name" value="HATPase_C_sf"/>
</dbReference>
<dbReference type="InterPro" id="IPR002205">
    <property type="entry name" value="Topo_IIA_dom_A"/>
</dbReference>
<evidence type="ECO:0000256" key="2">
    <source>
        <dbReference type="ARBA" id="ARBA00001913"/>
    </source>
</evidence>
<evidence type="ECO:0000256" key="9">
    <source>
        <dbReference type="ARBA" id="ARBA00023029"/>
    </source>
</evidence>
<dbReference type="InterPro" id="IPR050634">
    <property type="entry name" value="DNA_Topoisomerase_II"/>
</dbReference>
<dbReference type="InterPro" id="IPR006171">
    <property type="entry name" value="TOPRIM_dom"/>
</dbReference>
<comment type="similarity">
    <text evidence="4 12">Belongs to the type II topoisomerase family.</text>
</comment>
<dbReference type="InterPro" id="IPR014721">
    <property type="entry name" value="Ribsml_uS5_D2-typ_fold_subgr"/>
</dbReference>
<dbReference type="PANTHER" id="PTHR10169:SF38">
    <property type="entry name" value="DNA TOPOISOMERASE 2"/>
    <property type="match status" value="1"/>
</dbReference>
<dbReference type="GO" id="GO:0005524">
    <property type="term" value="F:ATP binding"/>
    <property type="evidence" value="ECO:0007669"/>
    <property type="project" value="UniProtKB-UniRule"/>
</dbReference>
<dbReference type="PRINTS" id="PR01158">
    <property type="entry name" value="TOPISMRASEII"/>
</dbReference>
<dbReference type="InterPro" id="IPR013760">
    <property type="entry name" value="Topo_IIA-like_dom_sf"/>
</dbReference>
<dbReference type="Proteomes" id="UP000485058">
    <property type="component" value="Unassembled WGS sequence"/>
</dbReference>
<evidence type="ECO:0000313" key="15">
    <source>
        <dbReference type="EMBL" id="GFH18390.1"/>
    </source>
</evidence>
<dbReference type="GO" id="GO:0000819">
    <property type="term" value="P:sister chromatid segregation"/>
    <property type="evidence" value="ECO:0007669"/>
    <property type="project" value="TreeGrafter"/>
</dbReference>
<dbReference type="SUPFAM" id="SSF55874">
    <property type="entry name" value="ATPase domain of HSP90 chaperone/DNA topoisomerase II/histidine kinase"/>
    <property type="match status" value="1"/>
</dbReference>
<keyword evidence="10 12" id="KW-0238">DNA-binding</keyword>
<dbReference type="CDD" id="cd03481">
    <property type="entry name" value="TopoIIA_Trans_ScTopoIIA"/>
    <property type="match status" value="1"/>
</dbReference>
<evidence type="ECO:0000256" key="4">
    <source>
        <dbReference type="ARBA" id="ARBA00011080"/>
    </source>
</evidence>
<evidence type="ECO:0000256" key="6">
    <source>
        <dbReference type="ARBA" id="ARBA00022741"/>
    </source>
</evidence>
<name>A0A699ZAF1_HAELA</name>
<dbReference type="InterPro" id="IPR013758">
    <property type="entry name" value="Topo_IIA_A/C_ab"/>
</dbReference>
<dbReference type="InterPro" id="IPR001154">
    <property type="entry name" value="TopoII_euk"/>
</dbReference>
<evidence type="ECO:0000256" key="10">
    <source>
        <dbReference type="ARBA" id="ARBA00023125"/>
    </source>
</evidence>
<keyword evidence="8" id="KW-0460">Magnesium</keyword>
<evidence type="ECO:0000256" key="13">
    <source>
        <dbReference type="SAM" id="MobiDB-lite"/>
    </source>
</evidence>
<dbReference type="SMART" id="SM00433">
    <property type="entry name" value="TOP2c"/>
    <property type="match status" value="1"/>
</dbReference>
<dbReference type="SUPFAM" id="SSF54211">
    <property type="entry name" value="Ribosomal protein S5 domain 2-like"/>
    <property type="match status" value="1"/>
</dbReference>
<evidence type="ECO:0000256" key="8">
    <source>
        <dbReference type="ARBA" id="ARBA00022842"/>
    </source>
</evidence>
<evidence type="ECO:0000259" key="14">
    <source>
        <dbReference type="PROSITE" id="PS50880"/>
    </source>
</evidence>
<dbReference type="Gene3D" id="3.30.230.10">
    <property type="match status" value="1"/>
</dbReference>
<comment type="cofactor">
    <cofactor evidence="3">
        <name>Mg(2+)</name>
        <dbReference type="ChEBI" id="CHEBI:18420"/>
    </cofactor>
</comment>
<keyword evidence="16" id="KW-1185">Reference proteome</keyword>
<dbReference type="FunFam" id="3.40.50.670:FF:000001">
    <property type="entry name" value="DNA topoisomerase 2"/>
    <property type="match status" value="2"/>
</dbReference>
<dbReference type="SUPFAM" id="SSF56719">
    <property type="entry name" value="Type II DNA topoisomerase"/>
    <property type="match status" value="1"/>
</dbReference>
<evidence type="ECO:0000256" key="1">
    <source>
        <dbReference type="ARBA" id="ARBA00000185"/>
    </source>
</evidence>
<comment type="function">
    <text evidence="12">Control of topological states of DNA by transient breakage and subsequent rejoining of DNA strands. Topoisomerase II makes double-strand breaks.</text>
</comment>